<proteinExistence type="predicted"/>
<dbReference type="RefSeq" id="WP_126162019.1">
    <property type="nucleotide sequence ID" value="NZ_RQPJ01000003.1"/>
</dbReference>
<protein>
    <submittedName>
        <fullName evidence="1">Gluconate 2-dehydrogenase subunit 3 family protein</fullName>
    </submittedName>
</protein>
<gene>
    <name evidence="1" type="ORF">EHW67_08880</name>
</gene>
<evidence type="ECO:0000313" key="2">
    <source>
        <dbReference type="Proteomes" id="UP000267585"/>
    </source>
</evidence>
<dbReference type="EMBL" id="RQPJ01000003">
    <property type="protein sequence ID" value="RTE54031.1"/>
    <property type="molecule type" value="Genomic_DNA"/>
</dbReference>
<accession>A0A3S0BXP0</accession>
<evidence type="ECO:0000313" key="1">
    <source>
        <dbReference type="EMBL" id="RTE54031.1"/>
    </source>
</evidence>
<dbReference type="PROSITE" id="PS51257">
    <property type="entry name" value="PROKAR_LIPOPROTEIN"/>
    <property type="match status" value="1"/>
</dbReference>
<reference evidence="1 2" key="1">
    <citation type="submission" date="2018-11" db="EMBL/GenBank/DDBJ databases">
        <title>Arenibacter aquaticus sp.nov., a marine bacterium isolated from surface seawater in the South China Sea.</title>
        <authorList>
            <person name="Guo J."/>
            <person name="Sun J."/>
        </authorList>
    </citation>
    <scope>NUCLEOTIDE SEQUENCE [LARGE SCALE GENOMIC DNA]</scope>
    <source>
        <strain evidence="1 2">GUO666</strain>
    </source>
</reference>
<dbReference type="InterPro" id="IPR027056">
    <property type="entry name" value="Gluconate_2DH_su3"/>
</dbReference>
<dbReference type="Pfam" id="PF13618">
    <property type="entry name" value="Gluconate_2-dh3"/>
    <property type="match status" value="1"/>
</dbReference>
<dbReference type="AlphaFoldDB" id="A0A3S0BXP0"/>
<keyword evidence="2" id="KW-1185">Reference proteome</keyword>
<comment type="caution">
    <text evidence="1">The sequence shown here is derived from an EMBL/GenBank/DDBJ whole genome shotgun (WGS) entry which is preliminary data.</text>
</comment>
<dbReference type="Proteomes" id="UP000267585">
    <property type="component" value="Unassembled WGS sequence"/>
</dbReference>
<sequence length="187" mass="20892">MDRRKALIQMGKSLGYVVATPTLLGLMQSCKNEGKQAWTPEFLTQEQGSVLRTLVDAILPKTDTPSASEVNAHIFLDSFVKEVMDTKEQLNFRSTLDQLAELALNNSNKEQAEQLTTEDLGPVMLSALQPQSGTEFRYAKKIRDLTVWAYKCNEYIAEEVLAYLPVPGEYIPCGDLDELTDGKAWSI</sequence>
<dbReference type="OrthoDB" id="6385145at2"/>
<name>A0A3S0BXP0_9FLAO</name>
<organism evidence="1 2">
    <name type="scientific">Arenibacter aquaticus</name>
    <dbReference type="NCBI Taxonomy" id="2489054"/>
    <lineage>
        <taxon>Bacteria</taxon>
        <taxon>Pseudomonadati</taxon>
        <taxon>Bacteroidota</taxon>
        <taxon>Flavobacteriia</taxon>
        <taxon>Flavobacteriales</taxon>
        <taxon>Flavobacteriaceae</taxon>
        <taxon>Arenibacter</taxon>
    </lineage>
</organism>